<dbReference type="Pfam" id="PF00535">
    <property type="entry name" value="Glycos_transf_2"/>
    <property type="match status" value="1"/>
</dbReference>
<comment type="caution">
    <text evidence="3">The sequence shown here is derived from an EMBL/GenBank/DDBJ whole genome shotgun (WGS) entry which is preliminary data.</text>
</comment>
<protein>
    <submittedName>
        <fullName evidence="3">Glycosyltransferase family 2 protein</fullName>
    </submittedName>
</protein>
<dbReference type="OrthoDB" id="199095at2"/>
<accession>A0A413IR78</accession>
<sequence length="270" mass="31522">MDKKNSNNATKIKYMKISVIIPCYNSEQNIIRVLLSIFSQTLAVHEVIVIDDGSTDQSYQLILNFKEQHNITNLKLVKQTNAGPASARNHGITLAEGDWIAFLDSDDIWDTSKIEIQQKYLLQNPHIILLGESLKKNKTAQIIQTISFNQLLLKNYFITSSVLVRKDILPNPPFDFNKKYSEDYKLWLEICHQHSCAILNIPLVKYSQNSNNLNNSPQNLSSKLWKMEKGELENLRYCYQKRYINFFDWIILSVFSLVKYLRRLILKYIK</sequence>
<feature type="domain" description="Glycosyltransferase 2-like" evidence="2">
    <location>
        <begin position="18"/>
        <end position="138"/>
    </location>
</feature>
<evidence type="ECO:0000259" key="2">
    <source>
        <dbReference type="Pfam" id="PF00535"/>
    </source>
</evidence>
<dbReference type="PANTHER" id="PTHR22916:SF3">
    <property type="entry name" value="UDP-GLCNAC:BETAGAL BETA-1,3-N-ACETYLGLUCOSAMINYLTRANSFERASE-LIKE PROTEIN 1"/>
    <property type="match status" value="1"/>
</dbReference>
<evidence type="ECO:0000313" key="4">
    <source>
        <dbReference type="Proteomes" id="UP000286063"/>
    </source>
</evidence>
<dbReference type="CDD" id="cd00761">
    <property type="entry name" value="Glyco_tranf_GTA_type"/>
    <property type="match status" value="1"/>
</dbReference>
<evidence type="ECO:0000256" key="1">
    <source>
        <dbReference type="SAM" id="Phobius"/>
    </source>
</evidence>
<dbReference type="InterPro" id="IPR001173">
    <property type="entry name" value="Glyco_trans_2-like"/>
</dbReference>
<keyword evidence="3" id="KW-0808">Transferase</keyword>
<gene>
    <name evidence="3" type="ORF">DXA50_05535</name>
</gene>
<dbReference type="EMBL" id="QSCR01000005">
    <property type="protein sequence ID" value="RGY19812.1"/>
    <property type="molecule type" value="Genomic_DNA"/>
</dbReference>
<dbReference type="AlphaFoldDB" id="A0A413IR78"/>
<dbReference type="SUPFAM" id="SSF53448">
    <property type="entry name" value="Nucleotide-diphospho-sugar transferases"/>
    <property type="match status" value="1"/>
</dbReference>
<name>A0A413IR78_9BACT</name>
<organism evidence="3 4">
    <name type="scientific">Butyricimonas virosa</name>
    <dbReference type="NCBI Taxonomy" id="544645"/>
    <lineage>
        <taxon>Bacteria</taxon>
        <taxon>Pseudomonadati</taxon>
        <taxon>Bacteroidota</taxon>
        <taxon>Bacteroidia</taxon>
        <taxon>Bacteroidales</taxon>
        <taxon>Odoribacteraceae</taxon>
        <taxon>Butyricimonas</taxon>
    </lineage>
</organism>
<dbReference type="GO" id="GO:0016758">
    <property type="term" value="F:hexosyltransferase activity"/>
    <property type="evidence" value="ECO:0007669"/>
    <property type="project" value="UniProtKB-ARBA"/>
</dbReference>
<dbReference type="InterPro" id="IPR029044">
    <property type="entry name" value="Nucleotide-diphossugar_trans"/>
</dbReference>
<proteinExistence type="predicted"/>
<feature type="transmembrane region" description="Helical" evidence="1">
    <location>
        <begin position="243"/>
        <end position="261"/>
    </location>
</feature>
<keyword evidence="1" id="KW-0472">Membrane</keyword>
<reference evidence="3 4" key="1">
    <citation type="submission" date="2018-08" db="EMBL/GenBank/DDBJ databases">
        <title>A genome reference for cultivated species of the human gut microbiota.</title>
        <authorList>
            <person name="Zou Y."/>
            <person name="Xue W."/>
            <person name="Luo G."/>
        </authorList>
    </citation>
    <scope>NUCLEOTIDE SEQUENCE [LARGE SCALE GENOMIC DNA]</scope>
    <source>
        <strain evidence="3 4">OF02-7</strain>
    </source>
</reference>
<keyword evidence="1" id="KW-1133">Transmembrane helix</keyword>
<dbReference type="Gene3D" id="3.90.550.10">
    <property type="entry name" value="Spore Coat Polysaccharide Biosynthesis Protein SpsA, Chain A"/>
    <property type="match status" value="1"/>
</dbReference>
<keyword evidence="1" id="KW-0812">Transmembrane</keyword>
<evidence type="ECO:0000313" key="3">
    <source>
        <dbReference type="EMBL" id="RGY19812.1"/>
    </source>
</evidence>
<dbReference type="Proteomes" id="UP000286063">
    <property type="component" value="Unassembled WGS sequence"/>
</dbReference>
<dbReference type="PANTHER" id="PTHR22916">
    <property type="entry name" value="GLYCOSYLTRANSFERASE"/>
    <property type="match status" value="1"/>
</dbReference>